<evidence type="ECO:0000256" key="1">
    <source>
        <dbReference type="SAM" id="MobiDB-lite"/>
    </source>
</evidence>
<keyword evidence="3" id="KW-1185">Reference proteome</keyword>
<feature type="region of interest" description="Disordered" evidence="1">
    <location>
        <begin position="51"/>
        <end position="77"/>
    </location>
</feature>
<protein>
    <submittedName>
        <fullName evidence="2">Uncharacterized protein</fullName>
    </submittedName>
</protein>
<reference evidence="2 3" key="1">
    <citation type="journal article" date="2016" name="Nat. Commun.">
        <title>Extremotolerant tardigrade genome and improved radiotolerance of human cultured cells by tardigrade-unique protein.</title>
        <authorList>
            <person name="Hashimoto T."/>
            <person name="Horikawa D.D."/>
            <person name="Saito Y."/>
            <person name="Kuwahara H."/>
            <person name="Kozuka-Hata H."/>
            <person name="Shin-I T."/>
            <person name="Minakuchi Y."/>
            <person name="Ohishi K."/>
            <person name="Motoyama A."/>
            <person name="Aizu T."/>
            <person name="Enomoto A."/>
            <person name="Kondo K."/>
            <person name="Tanaka S."/>
            <person name="Hara Y."/>
            <person name="Koshikawa S."/>
            <person name="Sagara H."/>
            <person name="Miura T."/>
            <person name="Yokobori S."/>
            <person name="Miyagawa K."/>
            <person name="Suzuki Y."/>
            <person name="Kubo T."/>
            <person name="Oyama M."/>
            <person name="Kohara Y."/>
            <person name="Fujiyama A."/>
            <person name="Arakawa K."/>
            <person name="Katayama T."/>
            <person name="Toyoda A."/>
            <person name="Kunieda T."/>
        </authorList>
    </citation>
    <scope>NUCLEOTIDE SEQUENCE [LARGE SCALE GENOMIC DNA]</scope>
    <source>
        <strain evidence="2 3">YOKOZUNA-1</strain>
    </source>
</reference>
<proteinExistence type="predicted"/>
<evidence type="ECO:0000313" key="3">
    <source>
        <dbReference type="Proteomes" id="UP000186922"/>
    </source>
</evidence>
<feature type="compositionally biased region" description="Basic and acidic residues" evidence="1">
    <location>
        <begin position="55"/>
        <end position="66"/>
    </location>
</feature>
<sequence>MNLLNDSYRRNLAQVDRKYSINMTPEQGRTRTKLTLDVALKTGPLIRTRKPCSRNTEEFDKEEKSMSARGPMSSQNFFPPIRLQTATRIVRWSIVVRILHVQQT</sequence>
<comment type="caution">
    <text evidence="2">The sequence shown here is derived from an EMBL/GenBank/DDBJ whole genome shotgun (WGS) entry which is preliminary data.</text>
</comment>
<dbReference type="AlphaFoldDB" id="A0A1D1ULL4"/>
<name>A0A1D1ULL4_RAMVA</name>
<evidence type="ECO:0000313" key="2">
    <source>
        <dbReference type="EMBL" id="GAU88157.1"/>
    </source>
</evidence>
<dbReference type="EMBL" id="BDGG01000001">
    <property type="protein sequence ID" value="GAU88157.1"/>
    <property type="molecule type" value="Genomic_DNA"/>
</dbReference>
<organism evidence="2 3">
    <name type="scientific">Ramazzottius varieornatus</name>
    <name type="common">Water bear</name>
    <name type="synonym">Tardigrade</name>
    <dbReference type="NCBI Taxonomy" id="947166"/>
    <lineage>
        <taxon>Eukaryota</taxon>
        <taxon>Metazoa</taxon>
        <taxon>Ecdysozoa</taxon>
        <taxon>Tardigrada</taxon>
        <taxon>Eutardigrada</taxon>
        <taxon>Parachela</taxon>
        <taxon>Hypsibioidea</taxon>
        <taxon>Ramazzottiidae</taxon>
        <taxon>Ramazzottius</taxon>
    </lineage>
</organism>
<dbReference type="Proteomes" id="UP000186922">
    <property type="component" value="Unassembled WGS sequence"/>
</dbReference>
<accession>A0A1D1ULL4</accession>
<gene>
    <name evidence="2" type="primary">RvY_00905</name>
    <name evidence="2" type="synonym">RvY_00905.2</name>
    <name evidence="2" type="ORF">RvY_00905-2</name>
</gene>